<evidence type="ECO:0000259" key="5">
    <source>
        <dbReference type="Pfam" id="PF00496"/>
    </source>
</evidence>
<dbReference type="Gene3D" id="3.40.190.10">
    <property type="entry name" value="Periplasmic binding protein-like II"/>
    <property type="match status" value="1"/>
</dbReference>
<evidence type="ECO:0000313" key="6">
    <source>
        <dbReference type="EMBL" id="PQO46635.1"/>
    </source>
</evidence>
<dbReference type="PANTHER" id="PTHR30290">
    <property type="entry name" value="PERIPLASMIC BINDING COMPONENT OF ABC TRANSPORTER"/>
    <property type="match status" value="1"/>
</dbReference>
<dbReference type="SUPFAM" id="SSF53850">
    <property type="entry name" value="Periplasmic binding protein-like II"/>
    <property type="match status" value="1"/>
</dbReference>
<comment type="caution">
    <text evidence="6">The sequence shown here is derived from an EMBL/GenBank/DDBJ whole genome shotgun (WGS) entry which is preliminary data.</text>
</comment>
<evidence type="ECO:0000256" key="3">
    <source>
        <dbReference type="ARBA" id="ARBA00022729"/>
    </source>
</evidence>
<dbReference type="PANTHER" id="PTHR30290:SF9">
    <property type="entry name" value="OLIGOPEPTIDE-BINDING PROTEIN APPA"/>
    <property type="match status" value="1"/>
</dbReference>
<sequence>MLRPHLALTFLLLAPLVGCTGGTSEVSQEEANKAIAEFDYDLGVADFEAPTWEELEANTKWTDKKVTHALEDVKAELADYTPPVPPAEAAQLKSTNQEEIDTILASMKIQPKSEDEVDWSGTWVHHVAGDINSLNPLPMSSTADFDVIGLTGIGVINSDINMRPTGNGSVVKSWQVSEDNKLHKFVIRDDLTWSDGEPITAEDWEFTFKVIKHPEMAVYIPAIASSLEKVDYVKAYDEHTFVVFHSESTAVNDWSDEFPIVPKHIYYESIAADPSMADSDIHLQLEEKPVVGGPYEVVSRTRGKNVILKRREGYYMHNGEQVREKPYYETIQMEVISDTNTALMALSKGEIDDMIIPAPKWNTDAASEDFYAKNVKVSAPQWGEYHICWNCESELFKDPKVRKAMSYAVDYKELLDRVLDGLFEQANGPFHPTSWMAPKPALPLYTYDLDKARQLLDEAGWKDTDADGIRDKEIGGKKVPFTFTIMRTPTPTSEKVVRVLLNSLSKVGIKVEERQTEFTVLQQKAQDHTFDAIYGGWGSGTDPFYSKNIFGTDQQRNYGQYSNPKVDELYEQGLVELDPEKRAKIYQEIATLIYEDQPYTFLFYPSELHGFNKDMRGYQFSARGPFHYSPGMESLWKVKAD</sequence>
<evidence type="ECO:0000256" key="2">
    <source>
        <dbReference type="ARBA" id="ARBA00022448"/>
    </source>
</evidence>
<keyword evidence="3 4" id="KW-0732">Signal</keyword>
<dbReference type="GO" id="GO:0015833">
    <property type="term" value="P:peptide transport"/>
    <property type="evidence" value="ECO:0007669"/>
    <property type="project" value="TreeGrafter"/>
</dbReference>
<evidence type="ECO:0000256" key="4">
    <source>
        <dbReference type="SAM" id="SignalP"/>
    </source>
</evidence>
<dbReference type="GO" id="GO:1904680">
    <property type="term" value="F:peptide transmembrane transporter activity"/>
    <property type="evidence" value="ECO:0007669"/>
    <property type="project" value="TreeGrafter"/>
</dbReference>
<dbReference type="Gene3D" id="3.90.76.10">
    <property type="entry name" value="Dipeptide-binding Protein, Domain 1"/>
    <property type="match status" value="1"/>
</dbReference>
<accession>A0A2S8GQD5</accession>
<dbReference type="InterPro" id="IPR000914">
    <property type="entry name" value="SBP_5_dom"/>
</dbReference>
<evidence type="ECO:0000313" key="7">
    <source>
        <dbReference type="Proteomes" id="UP000237819"/>
    </source>
</evidence>
<dbReference type="Gene3D" id="3.10.105.10">
    <property type="entry name" value="Dipeptide-binding Protein, Domain 3"/>
    <property type="match status" value="1"/>
</dbReference>
<dbReference type="OrthoDB" id="48318at2"/>
<feature type="chain" id="PRO_5015565912" evidence="4">
    <location>
        <begin position="20"/>
        <end position="641"/>
    </location>
</feature>
<reference evidence="6 7" key="1">
    <citation type="submission" date="2018-02" db="EMBL/GenBank/DDBJ databases">
        <title>Comparative genomes isolates from brazilian mangrove.</title>
        <authorList>
            <person name="Araujo J.E."/>
            <person name="Taketani R.G."/>
            <person name="Silva M.C.P."/>
            <person name="Loureco M.V."/>
            <person name="Andreote F.D."/>
        </authorList>
    </citation>
    <scope>NUCLEOTIDE SEQUENCE [LARGE SCALE GENOMIC DNA]</scope>
    <source>
        <strain evidence="6 7">Nap-Phe MGV</strain>
    </source>
</reference>
<dbReference type="InterPro" id="IPR039424">
    <property type="entry name" value="SBP_5"/>
</dbReference>
<organism evidence="6 7">
    <name type="scientific">Blastopirellula marina</name>
    <dbReference type="NCBI Taxonomy" id="124"/>
    <lineage>
        <taxon>Bacteria</taxon>
        <taxon>Pseudomonadati</taxon>
        <taxon>Planctomycetota</taxon>
        <taxon>Planctomycetia</taxon>
        <taxon>Pirellulales</taxon>
        <taxon>Pirellulaceae</taxon>
        <taxon>Blastopirellula</taxon>
    </lineage>
</organism>
<dbReference type="AlphaFoldDB" id="A0A2S8GQD5"/>
<keyword evidence="2" id="KW-0813">Transport</keyword>
<protein>
    <submittedName>
        <fullName evidence="6">Peptide ABC transporter substrate-binding protein</fullName>
    </submittedName>
</protein>
<gene>
    <name evidence="6" type="ORF">C5Y93_09040</name>
</gene>
<evidence type="ECO:0000256" key="1">
    <source>
        <dbReference type="ARBA" id="ARBA00005695"/>
    </source>
</evidence>
<dbReference type="Proteomes" id="UP000237819">
    <property type="component" value="Unassembled WGS sequence"/>
</dbReference>
<name>A0A2S8GQD5_9BACT</name>
<proteinExistence type="inferred from homology"/>
<feature type="signal peptide" evidence="4">
    <location>
        <begin position="1"/>
        <end position="19"/>
    </location>
</feature>
<comment type="similarity">
    <text evidence="1">Belongs to the bacterial solute-binding protein 5 family.</text>
</comment>
<dbReference type="EMBL" id="PUHZ01000009">
    <property type="protein sequence ID" value="PQO46635.1"/>
    <property type="molecule type" value="Genomic_DNA"/>
</dbReference>
<dbReference type="Pfam" id="PF00496">
    <property type="entry name" value="SBP_bac_5"/>
    <property type="match status" value="1"/>
</dbReference>
<feature type="domain" description="Solute-binding protein family 5" evidence="5">
    <location>
        <begin position="170"/>
        <end position="545"/>
    </location>
</feature>